<evidence type="ECO:0000313" key="2">
    <source>
        <dbReference type="Proteomes" id="UP001066276"/>
    </source>
</evidence>
<keyword evidence="2" id="KW-1185">Reference proteome</keyword>
<dbReference type="AlphaFoldDB" id="A0AAV7LE37"/>
<accession>A0AAV7LE37</accession>
<proteinExistence type="predicted"/>
<protein>
    <submittedName>
        <fullName evidence="1">Uncharacterized protein</fullName>
    </submittedName>
</protein>
<reference evidence="1" key="1">
    <citation type="journal article" date="2022" name="bioRxiv">
        <title>Sequencing and chromosome-scale assembly of the giantPleurodeles waltlgenome.</title>
        <authorList>
            <person name="Brown T."/>
            <person name="Elewa A."/>
            <person name="Iarovenko S."/>
            <person name="Subramanian E."/>
            <person name="Araus A.J."/>
            <person name="Petzold A."/>
            <person name="Susuki M."/>
            <person name="Suzuki K.-i.T."/>
            <person name="Hayashi T."/>
            <person name="Toyoda A."/>
            <person name="Oliveira C."/>
            <person name="Osipova E."/>
            <person name="Leigh N.D."/>
            <person name="Simon A."/>
            <person name="Yun M.H."/>
        </authorList>
    </citation>
    <scope>NUCLEOTIDE SEQUENCE</scope>
    <source>
        <strain evidence="1">20211129_DDA</strain>
        <tissue evidence="1">Liver</tissue>
    </source>
</reference>
<dbReference type="Proteomes" id="UP001066276">
    <property type="component" value="Chromosome 11"/>
</dbReference>
<sequence>MEAHRSKKDITLKDMLTKPAAQKPYQLWDALPNQLASWEAIDVDHLEGKVTITRSFKKTLFGTLWRDIVSVREEVAAVIKEIKKDVREIGPLEQASDAREQELD</sequence>
<organism evidence="1 2">
    <name type="scientific">Pleurodeles waltl</name>
    <name type="common">Iberian ribbed newt</name>
    <dbReference type="NCBI Taxonomy" id="8319"/>
    <lineage>
        <taxon>Eukaryota</taxon>
        <taxon>Metazoa</taxon>
        <taxon>Chordata</taxon>
        <taxon>Craniata</taxon>
        <taxon>Vertebrata</taxon>
        <taxon>Euteleostomi</taxon>
        <taxon>Amphibia</taxon>
        <taxon>Batrachia</taxon>
        <taxon>Caudata</taxon>
        <taxon>Salamandroidea</taxon>
        <taxon>Salamandridae</taxon>
        <taxon>Pleurodelinae</taxon>
        <taxon>Pleurodeles</taxon>
    </lineage>
</organism>
<name>A0AAV7LE37_PLEWA</name>
<evidence type="ECO:0000313" key="1">
    <source>
        <dbReference type="EMBL" id="KAJ1089901.1"/>
    </source>
</evidence>
<gene>
    <name evidence="1" type="ORF">NDU88_003042</name>
</gene>
<comment type="caution">
    <text evidence="1">The sequence shown here is derived from an EMBL/GenBank/DDBJ whole genome shotgun (WGS) entry which is preliminary data.</text>
</comment>
<dbReference type="EMBL" id="JANPWB010000015">
    <property type="protein sequence ID" value="KAJ1089901.1"/>
    <property type="molecule type" value="Genomic_DNA"/>
</dbReference>